<dbReference type="RefSeq" id="WP_377128440.1">
    <property type="nucleotide sequence ID" value="NZ_JBHUHN010000001.1"/>
</dbReference>
<comment type="caution">
    <text evidence="1">The sequence shown here is derived from an EMBL/GenBank/DDBJ whole genome shotgun (WGS) entry which is preliminary data.</text>
</comment>
<protein>
    <submittedName>
        <fullName evidence="1">Uncharacterized protein</fullName>
    </submittedName>
</protein>
<dbReference type="EMBL" id="JBHUON010000016">
    <property type="protein sequence ID" value="MFD2865677.1"/>
    <property type="molecule type" value="Genomic_DNA"/>
</dbReference>
<organism evidence="1 2">
    <name type="scientific">Mucilaginibacter antarcticus</name>
    <dbReference type="NCBI Taxonomy" id="1855725"/>
    <lineage>
        <taxon>Bacteria</taxon>
        <taxon>Pseudomonadati</taxon>
        <taxon>Bacteroidota</taxon>
        <taxon>Sphingobacteriia</taxon>
        <taxon>Sphingobacteriales</taxon>
        <taxon>Sphingobacteriaceae</taxon>
        <taxon>Mucilaginibacter</taxon>
    </lineage>
</organism>
<proteinExistence type="predicted"/>
<sequence>MEKFEISVAVNDHNEHFEIRDYMHHDDEKCKYEIFKDGQFIGSLEPDNHKSLHICKDPGLVPANTLHLIAEQLEGYNI</sequence>
<reference evidence="2" key="1">
    <citation type="journal article" date="2019" name="Int. J. Syst. Evol. Microbiol.">
        <title>The Global Catalogue of Microorganisms (GCM) 10K type strain sequencing project: providing services to taxonomists for standard genome sequencing and annotation.</title>
        <authorList>
            <consortium name="The Broad Institute Genomics Platform"/>
            <consortium name="The Broad Institute Genome Sequencing Center for Infectious Disease"/>
            <person name="Wu L."/>
            <person name="Ma J."/>
        </authorList>
    </citation>
    <scope>NUCLEOTIDE SEQUENCE [LARGE SCALE GENOMIC DNA]</scope>
    <source>
        <strain evidence="2">KCTC 52232</strain>
    </source>
</reference>
<keyword evidence="2" id="KW-1185">Reference proteome</keyword>
<dbReference type="Proteomes" id="UP001597601">
    <property type="component" value="Unassembled WGS sequence"/>
</dbReference>
<gene>
    <name evidence="1" type="ORF">ACFSYC_13340</name>
</gene>
<evidence type="ECO:0000313" key="2">
    <source>
        <dbReference type="Proteomes" id="UP001597601"/>
    </source>
</evidence>
<name>A0ABW5XRM7_9SPHI</name>
<accession>A0ABW5XRM7</accession>
<evidence type="ECO:0000313" key="1">
    <source>
        <dbReference type="EMBL" id="MFD2865677.1"/>
    </source>
</evidence>